<organism evidence="2 3">
    <name type="scientific">Iocasia fonsfrigidae</name>
    <dbReference type="NCBI Taxonomy" id="2682810"/>
    <lineage>
        <taxon>Bacteria</taxon>
        <taxon>Bacillati</taxon>
        <taxon>Bacillota</taxon>
        <taxon>Clostridia</taxon>
        <taxon>Halanaerobiales</taxon>
        <taxon>Halanaerobiaceae</taxon>
        <taxon>Iocasia</taxon>
    </lineage>
</organism>
<protein>
    <recommendedName>
        <fullName evidence="1">GT-D fold-like domain-containing protein</fullName>
    </recommendedName>
</protein>
<dbReference type="InterPro" id="IPR055171">
    <property type="entry name" value="GT-D-like"/>
</dbReference>
<dbReference type="EMBL" id="CP046640">
    <property type="protein sequence ID" value="QTL97685.1"/>
    <property type="molecule type" value="Genomic_DNA"/>
</dbReference>
<dbReference type="InterPro" id="IPR049785">
    <property type="entry name" value="GT-D-like_firm"/>
</dbReference>
<reference evidence="2" key="1">
    <citation type="submission" date="2019-12" db="EMBL/GenBank/DDBJ databases">
        <authorList>
            <person name="zhang j."/>
            <person name="sun C.M."/>
        </authorList>
    </citation>
    <scope>NUCLEOTIDE SEQUENCE</scope>
    <source>
        <strain evidence="2">NS-1</strain>
    </source>
</reference>
<keyword evidence="3" id="KW-1185">Reference proteome</keyword>
<dbReference type="Pfam" id="PF22882">
    <property type="entry name" value="GT-D-like"/>
    <property type="match status" value="1"/>
</dbReference>
<accession>A0A8A7KC80</accession>
<dbReference type="AlphaFoldDB" id="A0A8A7KC80"/>
<dbReference type="KEGG" id="ifn:GM661_06640"/>
<proteinExistence type="predicted"/>
<feature type="domain" description="GT-D fold-like" evidence="1">
    <location>
        <begin position="9"/>
        <end position="217"/>
    </location>
</feature>
<evidence type="ECO:0000259" key="1">
    <source>
        <dbReference type="Pfam" id="PF22882"/>
    </source>
</evidence>
<dbReference type="Proteomes" id="UP000665020">
    <property type="component" value="Chromosome"/>
</dbReference>
<evidence type="ECO:0000313" key="3">
    <source>
        <dbReference type="Proteomes" id="UP000665020"/>
    </source>
</evidence>
<dbReference type="NCBIfam" id="NF040628">
    <property type="entry name" value="GT-D_rel"/>
    <property type="match status" value="1"/>
</dbReference>
<evidence type="ECO:0000313" key="2">
    <source>
        <dbReference type="EMBL" id="QTL97685.1"/>
    </source>
</evidence>
<sequence length="304" mass="35094">MINSNHFHNHKEVADKIRSALANHKGLSLVRIGNGEAIAIGHDLFNIYSSRKYAEWLEYAGIRLPDEIVRDMVLKAIAEADIVGFRPDATKEEAQLEKVLELFNIKTPYICTAVINWELYKNELLVDLFRDKRVFLVGRVAKEAAKIMKKQGFNITDTLELEGFYDLNRVFYYAKNKVDLYDVALISAGIPAVVLSYWIADRLKKVAIDFGHVMNYIVDNNFGPDQLAVAERKWKNNKKIIPLYFSNILLIKMENSSRIYLYLHGFKHAILNIPVMEKYNLNFMEPLILDENMIKRIPDGPEIK</sequence>
<gene>
    <name evidence="2" type="ORF">GM661_06640</name>
</gene>
<name>A0A8A7KC80_9FIRM</name>